<keyword evidence="1" id="KW-0812">Transmembrane</keyword>
<evidence type="ECO:0000313" key="2">
    <source>
        <dbReference type="EMBL" id="MFE8699676.1"/>
    </source>
</evidence>
<reference evidence="2 3" key="1">
    <citation type="submission" date="2024-08" db="EMBL/GenBank/DDBJ databases">
        <title>Two novel Cytobacillus novel species.</title>
        <authorList>
            <person name="Liu G."/>
        </authorList>
    </citation>
    <scope>NUCLEOTIDE SEQUENCE [LARGE SCALE GENOMIC DNA]</scope>
    <source>
        <strain evidence="2 3">FJAT-54145</strain>
    </source>
</reference>
<accession>A0ABW6K664</accession>
<comment type="caution">
    <text evidence="2">The sequence shown here is derived from an EMBL/GenBank/DDBJ whole genome shotgun (WGS) entry which is preliminary data.</text>
</comment>
<feature type="transmembrane region" description="Helical" evidence="1">
    <location>
        <begin position="59"/>
        <end position="78"/>
    </location>
</feature>
<keyword evidence="1" id="KW-0472">Membrane</keyword>
<proteinExistence type="predicted"/>
<dbReference type="Proteomes" id="UP001601059">
    <property type="component" value="Unassembled WGS sequence"/>
</dbReference>
<organism evidence="2 3">
    <name type="scientific">Cytobacillus spartinae</name>
    <dbReference type="NCBI Taxonomy" id="3299023"/>
    <lineage>
        <taxon>Bacteria</taxon>
        <taxon>Bacillati</taxon>
        <taxon>Bacillota</taxon>
        <taxon>Bacilli</taxon>
        <taxon>Bacillales</taxon>
        <taxon>Bacillaceae</taxon>
        <taxon>Cytobacillus</taxon>
    </lineage>
</organism>
<evidence type="ECO:0000256" key="1">
    <source>
        <dbReference type="SAM" id="Phobius"/>
    </source>
</evidence>
<sequence length="164" mass="18893">MPWLFITTLFIFILFVPTGYSTHHILVFFIGLVGVGASLVLFGLTATKKWKGYGELKPISWFFRLLAIGIGFFVLQLANQYYVDVKYYLDGETETVSGVPTEIIDFEANRELVKTVTVVIDDQRFDVAVKAKYFLEVGNMEDKTFVIHYLPRTKWVVNYEVIEE</sequence>
<name>A0ABW6K664_9BACI</name>
<feature type="transmembrane region" description="Helical" evidence="1">
    <location>
        <begin position="29"/>
        <end position="47"/>
    </location>
</feature>
<keyword evidence="1" id="KW-1133">Transmembrane helix</keyword>
<dbReference type="RefSeq" id="WP_389358070.1">
    <property type="nucleotide sequence ID" value="NZ_JBIACK010000001.1"/>
</dbReference>
<gene>
    <name evidence="2" type="ORF">ACFYKX_03450</name>
</gene>
<protein>
    <submittedName>
        <fullName evidence="2">Uncharacterized protein</fullName>
    </submittedName>
</protein>
<dbReference type="EMBL" id="JBIACK010000001">
    <property type="protein sequence ID" value="MFE8699676.1"/>
    <property type="molecule type" value="Genomic_DNA"/>
</dbReference>
<evidence type="ECO:0000313" key="3">
    <source>
        <dbReference type="Proteomes" id="UP001601059"/>
    </source>
</evidence>
<keyword evidence="3" id="KW-1185">Reference proteome</keyword>